<reference evidence="2 3" key="1">
    <citation type="submission" date="2018-06" db="EMBL/GenBank/DDBJ databases">
        <authorList>
            <consortium name="Pathogen Informatics"/>
            <person name="Doyle S."/>
        </authorList>
    </citation>
    <scope>NUCLEOTIDE SEQUENCE [LARGE SCALE GENOMIC DNA]</scope>
    <source>
        <strain evidence="2 3">NCTC13160</strain>
    </source>
</reference>
<dbReference type="InterPro" id="IPR010985">
    <property type="entry name" value="Ribbon_hlx_hlx"/>
</dbReference>
<dbReference type="InterPro" id="IPR002145">
    <property type="entry name" value="CopG"/>
</dbReference>
<protein>
    <submittedName>
        <fullName evidence="2">Ribbon-helix-helix protein, copG family</fullName>
    </submittedName>
</protein>
<dbReference type="KEGG" id="ppnm:LV28_24930"/>
<dbReference type="SUPFAM" id="SSF47598">
    <property type="entry name" value="Ribbon-helix-helix"/>
    <property type="match status" value="1"/>
</dbReference>
<organism evidence="2 3">
    <name type="scientific">Pandoraea pnomenusa</name>
    <dbReference type="NCBI Taxonomy" id="93220"/>
    <lineage>
        <taxon>Bacteria</taxon>
        <taxon>Pseudomonadati</taxon>
        <taxon>Pseudomonadota</taxon>
        <taxon>Betaproteobacteria</taxon>
        <taxon>Burkholderiales</taxon>
        <taxon>Burkholderiaceae</taxon>
        <taxon>Pandoraea</taxon>
    </lineage>
</organism>
<sequence length="63" mass="7228">MGQRNSGKNDPDAKTRMSVSLPFSLHQELERIARDKKVSLAWVMREAAEKYVADQWPLLAKTK</sequence>
<gene>
    <name evidence="2" type="ORF">NCTC13160_02400</name>
</gene>
<dbReference type="EMBL" id="UGSG01000001">
    <property type="protein sequence ID" value="SUA78200.1"/>
    <property type="molecule type" value="Genomic_DNA"/>
</dbReference>
<accession>A0A378YNN7</accession>
<dbReference type="CDD" id="cd21631">
    <property type="entry name" value="RHH_CopG_NikR-like"/>
    <property type="match status" value="1"/>
</dbReference>
<feature type="domain" description="Ribbon-helix-helix protein CopG" evidence="1">
    <location>
        <begin position="16"/>
        <end position="54"/>
    </location>
</feature>
<dbReference type="AlphaFoldDB" id="A0A378YNN7"/>
<proteinExistence type="predicted"/>
<evidence type="ECO:0000259" key="1">
    <source>
        <dbReference type="Pfam" id="PF01402"/>
    </source>
</evidence>
<dbReference type="GO" id="GO:0006355">
    <property type="term" value="P:regulation of DNA-templated transcription"/>
    <property type="evidence" value="ECO:0007669"/>
    <property type="project" value="InterPro"/>
</dbReference>
<dbReference type="RefSeq" id="WP_038618976.1">
    <property type="nucleotide sequence ID" value="NZ_CP009553.3"/>
</dbReference>
<name>A0A378YNN7_9BURK</name>
<evidence type="ECO:0000313" key="3">
    <source>
        <dbReference type="Proteomes" id="UP000254573"/>
    </source>
</evidence>
<evidence type="ECO:0000313" key="2">
    <source>
        <dbReference type="EMBL" id="SUA78200.1"/>
    </source>
</evidence>
<dbReference type="Proteomes" id="UP000254573">
    <property type="component" value="Unassembled WGS sequence"/>
</dbReference>
<dbReference type="Pfam" id="PF01402">
    <property type="entry name" value="RHH_1"/>
    <property type="match status" value="1"/>
</dbReference>